<dbReference type="RefSeq" id="WP_184389918.1">
    <property type="nucleotide sequence ID" value="NZ_BAAAJD010000127.1"/>
</dbReference>
<dbReference type="Proteomes" id="UP000572635">
    <property type="component" value="Unassembled WGS sequence"/>
</dbReference>
<dbReference type="Gene3D" id="2.30.110.10">
    <property type="entry name" value="Electron Transport, Fmn-binding Protein, Chain A"/>
    <property type="match status" value="1"/>
</dbReference>
<sequence>MSTVQSPVSEQHYRKVMGRLPTGVVAVTGLDAAGEELGFVVGTFASLSLSPPLVTFSVAETSSTWPKIRRRQNFTANVLAGPQTDVCRALSRKGPGKFDGLQYTTGALGTPHLQGAIAWIDCTVQAEVVVGDHFMVVGSVMSMESADGEPLLFQAGEFGRYAGLSAPASAAG</sequence>
<evidence type="ECO:0000256" key="2">
    <source>
        <dbReference type="ARBA" id="ARBA00023002"/>
    </source>
</evidence>
<evidence type="ECO:0000313" key="4">
    <source>
        <dbReference type="EMBL" id="MBB5431053.1"/>
    </source>
</evidence>
<dbReference type="GO" id="GO:0042602">
    <property type="term" value="F:riboflavin reductase (NADPH) activity"/>
    <property type="evidence" value="ECO:0007669"/>
    <property type="project" value="TreeGrafter"/>
</dbReference>
<dbReference type="PANTHER" id="PTHR30466:SF11">
    <property type="entry name" value="FLAVIN-DEPENDENT MONOOXYGENASE, REDUCTASE SUBUNIT HSAB"/>
    <property type="match status" value="1"/>
</dbReference>
<proteinExistence type="inferred from homology"/>
<feature type="domain" description="Flavin reductase like" evidence="3">
    <location>
        <begin position="17"/>
        <end position="160"/>
    </location>
</feature>
<evidence type="ECO:0000256" key="1">
    <source>
        <dbReference type="ARBA" id="ARBA00008898"/>
    </source>
</evidence>
<comment type="caution">
    <text evidence="4">The sequence shown here is derived from an EMBL/GenBank/DDBJ whole genome shotgun (WGS) entry which is preliminary data.</text>
</comment>
<dbReference type="SUPFAM" id="SSF50475">
    <property type="entry name" value="FMN-binding split barrel"/>
    <property type="match status" value="1"/>
</dbReference>
<organism evidence="4 5">
    <name type="scientific">Nocardiopsis composta</name>
    <dbReference type="NCBI Taxonomy" id="157465"/>
    <lineage>
        <taxon>Bacteria</taxon>
        <taxon>Bacillati</taxon>
        <taxon>Actinomycetota</taxon>
        <taxon>Actinomycetes</taxon>
        <taxon>Streptosporangiales</taxon>
        <taxon>Nocardiopsidaceae</taxon>
        <taxon>Nocardiopsis</taxon>
    </lineage>
</organism>
<comment type="similarity">
    <text evidence="1">Belongs to the non-flavoprotein flavin reductase family.</text>
</comment>
<evidence type="ECO:0000259" key="3">
    <source>
        <dbReference type="SMART" id="SM00903"/>
    </source>
</evidence>
<dbReference type="AlphaFoldDB" id="A0A7W8QIE6"/>
<keyword evidence="2" id="KW-0560">Oxidoreductase</keyword>
<reference evidence="4 5" key="1">
    <citation type="submission" date="2020-08" db="EMBL/GenBank/DDBJ databases">
        <title>Sequencing the genomes of 1000 actinobacteria strains.</title>
        <authorList>
            <person name="Klenk H.-P."/>
        </authorList>
    </citation>
    <scope>NUCLEOTIDE SEQUENCE [LARGE SCALE GENOMIC DNA]</scope>
    <source>
        <strain evidence="4 5">DSM 44551</strain>
    </source>
</reference>
<keyword evidence="5" id="KW-1185">Reference proteome</keyword>
<name>A0A7W8QIE6_9ACTN</name>
<dbReference type="GO" id="GO:0010181">
    <property type="term" value="F:FMN binding"/>
    <property type="evidence" value="ECO:0007669"/>
    <property type="project" value="InterPro"/>
</dbReference>
<accession>A0A7W8QIE6</accession>
<dbReference type="Pfam" id="PF01613">
    <property type="entry name" value="Flavin_Reduct"/>
    <property type="match status" value="1"/>
</dbReference>
<dbReference type="InterPro" id="IPR002563">
    <property type="entry name" value="Flavin_Rdtase-like_dom"/>
</dbReference>
<dbReference type="PANTHER" id="PTHR30466">
    <property type="entry name" value="FLAVIN REDUCTASE"/>
    <property type="match status" value="1"/>
</dbReference>
<dbReference type="EMBL" id="JACHDB010000001">
    <property type="protein sequence ID" value="MBB5431053.1"/>
    <property type="molecule type" value="Genomic_DNA"/>
</dbReference>
<gene>
    <name evidence="4" type="ORF">HDA36_001137</name>
</gene>
<dbReference type="SMART" id="SM00903">
    <property type="entry name" value="Flavin_Reduct"/>
    <property type="match status" value="1"/>
</dbReference>
<evidence type="ECO:0000313" key="5">
    <source>
        <dbReference type="Proteomes" id="UP000572635"/>
    </source>
</evidence>
<dbReference type="InterPro" id="IPR012349">
    <property type="entry name" value="Split_barrel_FMN-bd"/>
</dbReference>
<dbReference type="InterPro" id="IPR050268">
    <property type="entry name" value="NADH-dep_flavin_reductase"/>
</dbReference>
<protein>
    <submittedName>
        <fullName evidence="4">Flavin reductase (DIM6/NTAB) family NADH-FMN oxidoreductase RutF</fullName>
    </submittedName>
</protein>